<reference evidence="1 2" key="1">
    <citation type="submission" date="2016-03" db="EMBL/GenBank/DDBJ databases">
        <title>EvidentialGene: Evidence-directed Construction of Genes on Genomes.</title>
        <authorList>
            <person name="Gilbert D.G."/>
            <person name="Choi J.-H."/>
            <person name="Mockaitis K."/>
            <person name="Colbourne J."/>
            <person name="Pfrender M."/>
        </authorList>
    </citation>
    <scope>NUCLEOTIDE SEQUENCE [LARGE SCALE GENOMIC DNA]</scope>
    <source>
        <strain evidence="1 2">Xinb3</strain>
        <tissue evidence="1">Complete organism</tissue>
    </source>
</reference>
<dbReference type="Proteomes" id="UP000076858">
    <property type="component" value="Unassembled WGS sequence"/>
</dbReference>
<comment type="caution">
    <text evidence="1">The sequence shown here is derived from an EMBL/GenBank/DDBJ whole genome shotgun (WGS) entry which is preliminary data.</text>
</comment>
<name>A0A164RNC7_9CRUS</name>
<dbReference type="EMBL" id="LRGB01002190">
    <property type="protein sequence ID" value="KZS08806.1"/>
    <property type="molecule type" value="Genomic_DNA"/>
</dbReference>
<evidence type="ECO:0000313" key="1">
    <source>
        <dbReference type="EMBL" id="KZS08806.1"/>
    </source>
</evidence>
<sequence>MAPTMPAISKGYSQNSFSSYEMAVISKLLVYCITDFSFFSRGIAVKRWLVVTQKLLRRLWWL</sequence>
<gene>
    <name evidence="1" type="ORF">APZ42_027524</name>
</gene>
<protein>
    <submittedName>
        <fullName evidence="1">Uncharacterized protein</fullName>
    </submittedName>
</protein>
<dbReference type="AlphaFoldDB" id="A0A164RNC7"/>
<evidence type="ECO:0000313" key="2">
    <source>
        <dbReference type="Proteomes" id="UP000076858"/>
    </source>
</evidence>
<keyword evidence="2" id="KW-1185">Reference proteome</keyword>
<accession>A0A164RNC7</accession>
<organism evidence="1 2">
    <name type="scientific">Daphnia magna</name>
    <dbReference type="NCBI Taxonomy" id="35525"/>
    <lineage>
        <taxon>Eukaryota</taxon>
        <taxon>Metazoa</taxon>
        <taxon>Ecdysozoa</taxon>
        <taxon>Arthropoda</taxon>
        <taxon>Crustacea</taxon>
        <taxon>Branchiopoda</taxon>
        <taxon>Diplostraca</taxon>
        <taxon>Cladocera</taxon>
        <taxon>Anomopoda</taxon>
        <taxon>Daphniidae</taxon>
        <taxon>Daphnia</taxon>
    </lineage>
</organism>
<proteinExistence type="predicted"/>